<evidence type="ECO:0000256" key="3">
    <source>
        <dbReference type="ARBA" id="ARBA00022692"/>
    </source>
</evidence>
<dbReference type="GO" id="GO:0022857">
    <property type="term" value="F:transmembrane transporter activity"/>
    <property type="evidence" value="ECO:0007669"/>
    <property type="project" value="InterPro"/>
</dbReference>
<evidence type="ECO:0000256" key="6">
    <source>
        <dbReference type="SAM" id="Phobius"/>
    </source>
</evidence>
<dbReference type="InterPro" id="IPR020846">
    <property type="entry name" value="MFS_dom"/>
</dbReference>
<dbReference type="KEGG" id="bgz:XH91_02715"/>
<feature type="transmembrane region" description="Helical" evidence="6">
    <location>
        <begin position="145"/>
        <end position="165"/>
    </location>
</feature>
<dbReference type="CDD" id="cd06176">
    <property type="entry name" value="MFS_BCD_PucC-like"/>
    <property type="match status" value="1"/>
</dbReference>
<reference evidence="9 11" key="2">
    <citation type="submission" date="2018-10" db="EMBL/GenBank/DDBJ databases">
        <title>Bradyrhizobium sp. nov., effective nodules isolated from peanut in China.</title>
        <authorList>
            <person name="Li Y."/>
        </authorList>
    </citation>
    <scope>NUCLEOTIDE SEQUENCE [LARGE SCALE GENOMIC DNA]</scope>
    <source>
        <strain evidence="9 11">CCBAU 53426</strain>
    </source>
</reference>
<dbReference type="Proteomes" id="UP000290401">
    <property type="component" value="Unassembled WGS sequence"/>
</dbReference>
<dbReference type="InterPro" id="IPR026036">
    <property type="entry name" value="PucC"/>
</dbReference>
<feature type="transmembrane region" description="Helical" evidence="6">
    <location>
        <begin position="276"/>
        <end position="295"/>
    </location>
</feature>
<keyword evidence="5 6" id="KW-0472">Membrane</keyword>
<evidence type="ECO:0000259" key="7">
    <source>
        <dbReference type="PROSITE" id="PS50850"/>
    </source>
</evidence>
<dbReference type="InterPro" id="IPR004896">
    <property type="entry name" value="PucC-rel"/>
</dbReference>
<evidence type="ECO:0000256" key="5">
    <source>
        <dbReference type="ARBA" id="ARBA00023136"/>
    </source>
</evidence>
<dbReference type="RefSeq" id="WP_128954694.1">
    <property type="nucleotide sequence ID" value="NZ_CP030053.1"/>
</dbReference>
<reference evidence="8 10" key="1">
    <citation type="submission" date="2018-06" db="EMBL/GenBank/DDBJ databases">
        <title>Comparative genomics of rhizobia nodulating Arachis hypogaea in China.</title>
        <authorList>
            <person name="Li Y."/>
        </authorList>
    </citation>
    <scope>NUCLEOTIDE SEQUENCE [LARGE SCALE GENOMIC DNA]</scope>
    <source>
        <strain evidence="8 10">CCBAU 51670</strain>
    </source>
</reference>
<evidence type="ECO:0000313" key="9">
    <source>
        <dbReference type="EMBL" id="RXH10059.1"/>
    </source>
</evidence>
<comment type="similarity">
    <text evidence="2">Belongs to the PucC family.</text>
</comment>
<evidence type="ECO:0000313" key="10">
    <source>
        <dbReference type="Proteomes" id="UP000288972"/>
    </source>
</evidence>
<dbReference type="Pfam" id="PF03209">
    <property type="entry name" value="PUCC"/>
    <property type="match status" value="1"/>
</dbReference>
<sequence length="447" mass="46342">MEATLRPLSWLGIVRLGLVQAALGAIVVLTTSTLNRVMVVELALPAMLPGLLVGLHYAMQIFRPRLGYGSDLGGRRTPWIIGGMAVLAAGGALAAIATAWMATWLLTGIVLAVIAFLMIGIGVGAAGTSLLVLLAKRTAPERRSAAASIAWVMMIAGFIVTTIIAGRALDPYSGGRLIIVSSTVSAIALLLAIAGIWNIEGEVLPHQRVTIAPRGTSFTRELKEIWADSKVRRFAIFIFVSMLAYSAQDLILEPFAGAVFGMTPGETTRLSGTQHSGALIGMMLVPLVNMLVPAWRTRTGPWIVGGCIASALSLSSLALAALVGPPWPLQLSVLALGITNGAYAIAAIGAMMNLVGAGQRDREGTRMGVWGASQAISFGLGGLLGTLASDAARYVLPSPSLSYAAVFAAEAGLFLAAAYLAIWIGQPLSKDNAESSLAVAAQAGSMT</sequence>
<feature type="transmembrane region" description="Helical" evidence="6">
    <location>
        <begin position="302"/>
        <end position="323"/>
    </location>
</feature>
<evidence type="ECO:0000313" key="8">
    <source>
        <dbReference type="EMBL" id="QAU44371.1"/>
    </source>
</evidence>
<feature type="transmembrane region" description="Helical" evidence="6">
    <location>
        <begin position="234"/>
        <end position="256"/>
    </location>
</feature>
<dbReference type="PIRSF" id="PIRSF016565">
    <property type="entry name" value="PucC"/>
    <property type="match status" value="1"/>
</dbReference>
<dbReference type="GO" id="GO:0016020">
    <property type="term" value="C:membrane"/>
    <property type="evidence" value="ECO:0007669"/>
    <property type="project" value="UniProtKB-SubCell"/>
</dbReference>
<evidence type="ECO:0000256" key="1">
    <source>
        <dbReference type="ARBA" id="ARBA00004141"/>
    </source>
</evidence>
<evidence type="ECO:0000256" key="2">
    <source>
        <dbReference type="ARBA" id="ARBA00008412"/>
    </source>
</evidence>
<accession>A0AAE5WWG6</accession>
<name>A0AAE5WWG6_9BRAD</name>
<dbReference type="InterPro" id="IPR036259">
    <property type="entry name" value="MFS_trans_sf"/>
</dbReference>
<feature type="transmembrane region" description="Helical" evidence="6">
    <location>
        <begin position="177"/>
        <end position="199"/>
    </location>
</feature>
<feature type="domain" description="Major facilitator superfamily (MFS) profile" evidence="7">
    <location>
        <begin position="10"/>
        <end position="429"/>
    </location>
</feature>
<feature type="transmembrane region" description="Helical" evidence="6">
    <location>
        <begin position="367"/>
        <end position="388"/>
    </location>
</feature>
<feature type="transmembrane region" description="Helical" evidence="6">
    <location>
        <begin position="329"/>
        <end position="355"/>
    </location>
</feature>
<dbReference type="PANTHER" id="PTHR23538">
    <property type="entry name" value="44.5 KD BACTERIOCHLOROPHYLL SYNTHASE SUBUNIT"/>
    <property type="match status" value="1"/>
</dbReference>
<dbReference type="SUPFAM" id="SSF103473">
    <property type="entry name" value="MFS general substrate transporter"/>
    <property type="match status" value="1"/>
</dbReference>
<feature type="transmembrane region" description="Helical" evidence="6">
    <location>
        <begin position="108"/>
        <end position="133"/>
    </location>
</feature>
<keyword evidence="3 6" id="KW-0812">Transmembrane</keyword>
<comment type="subcellular location">
    <subcellularLocation>
        <location evidence="1">Membrane</location>
        <topology evidence="1">Multi-pass membrane protein</topology>
    </subcellularLocation>
</comment>
<gene>
    <name evidence="9" type="ORF">EAS56_24265</name>
    <name evidence="8" type="ORF">XH91_02715</name>
</gene>
<feature type="transmembrane region" description="Helical" evidence="6">
    <location>
        <begin position="12"/>
        <end position="31"/>
    </location>
</feature>
<protein>
    <submittedName>
        <fullName evidence="8">MFS transporter</fullName>
    </submittedName>
</protein>
<dbReference type="EMBL" id="CP030053">
    <property type="protein sequence ID" value="QAU44371.1"/>
    <property type="molecule type" value="Genomic_DNA"/>
</dbReference>
<feature type="transmembrane region" description="Helical" evidence="6">
    <location>
        <begin position="37"/>
        <end position="58"/>
    </location>
</feature>
<organism evidence="8 10">
    <name type="scientific">Bradyrhizobium guangzhouense</name>
    <dbReference type="NCBI Taxonomy" id="1325095"/>
    <lineage>
        <taxon>Bacteria</taxon>
        <taxon>Pseudomonadati</taxon>
        <taxon>Pseudomonadota</taxon>
        <taxon>Alphaproteobacteria</taxon>
        <taxon>Hyphomicrobiales</taxon>
        <taxon>Nitrobacteraceae</taxon>
        <taxon>Bradyrhizobium</taxon>
    </lineage>
</organism>
<keyword evidence="11" id="KW-1185">Reference proteome</keyword>
<keyword evidence="4 6" id="KW-1133">Transmembrane helix</keyword>
<dbReference type="Gene3D" id="1.20.1250.20">
    <property type="entry name" value="MFS general substrate transporter like domains"/>
    <property type="match status" value="2"/>
</dbReference>
<evidence type="ECO:0000313" key="11">
    <source>
        <dbReference type="Proteomes" id="UP000290401"/>
    </source>
</evidence>
<feature type="transmembrane region" description="Helical" evidence="6">
    <location>
        <begin position="400"/>
        <end position="422"/>
    </location>
</feature>
<dbReference type="PROSITE" id="PS50850">
    <property type="entry name" value="MFS"/>
    <property type="match status" value="1"/>
</dbReference>
<proteinExistence type="inferred from homology"/>
<dbReference type="Proteomes" id="UP000288972">
    <property type="component" value="Chromosome"/>
</dbReference>
<dbReference type="EMBL" id="RDQZ01000022">
    <property type="protein sequence ID" value="RXH10059.1"/>
    <property type="molecule type" value="Genomic_DNA"/>
</dbReference>
<dbReference type="PANTHER" id="PTHR23538:SF1">
    <property type="entry name" value="44.5 KD BACTERIOCHLOROPHYLL SYNTHASE SUBUNIT"/>
    <property type="match status" value="1"/>
</dbReference>
<feature type="transmembrane region" description="Helical" evidence="6">
    <location>
        <begin position="79"/>
        <end position="102"/>
    </location>
</feature>
<evidence type="ECO:0000256" key="4">
    <source>
        <dbReference type="ARBA" id="ARBA00022989"/>
    </source>
</evidence>
<dbReference type="AlphaFoldDB" id="A0AAE5WWG6"/>